<dbReference type="EMBL" id="CP157942">
    <property type="protein sequence ID" value="XBS67728.1"/>
    <property type="molecule type" value="Genomic_DNA"/>
</dbReference>
<dbReference type="AlphaFoldDB" id="A0AAU7Q3W3"/>
<proteinExistence type="predicted"/>
<name>A0AAU7Q3W3_9RICK</name>
<dbReference type="RefSeq" id="WP_153295455.1">
    <property type="nucleotide sequence ID" value="NZ_CP157942.1"/>
</dbReference>
<reference evidence="1" key="1">
    <citation type="submission" date="2024-06" db="EMBL/GenBank/DDBJ databases">
        <authorList>
            <person name="Dussert Y."/>
            <person name="Peccoud J."/>
            <person name="Pigeault R."/>
        </authorList>
    </citation>
    <scope>NUCLEOTIDE SEQUENCE</scope>
    <source>
        <strain evidence="1">WArc</strain>
    </source>
</reference>
<sequence>MNLLCFTHYPISDATKPSQCLGTGMTRNRMTGKRAQGVLLPFSLFGKFFNI</sequence>
<organism evidence="1">
    <name type="scientific">Wolbachia endosymbiont of Armadillidium arcangelii</name>
    <dbReference type="NCBI Taxonomy" id="3158571"/>
    <lineage>
        <taxon>Bacteria</taxon>
        <taxon>Pseudomonadati</taxon>
        <taxon>Pseudomonadota</taxon>
        <taxon>Alphaproteobacteria</taxon>
        <taxon>Rickettsiales</taxon>
        <taxon>Anaplasmataceae</taxon>
        <taxon>Wolbachieae</taxon>
        <taxon>Wolbachia</taxon>
    </lineage>
</organism>
<protein>
    <submittedName>
        <fullName evidence="1">Uncharacterized protein</fullName>
    </submittedName>
</protein>
<accession>A0AAU7Q3W3</accession>
<evidence type="ECO:0000313" key="1">
    <source>
        <dbReference type="EMBL" id="XBS67728.1"/>
    </source>
</evidence>
<gene>
    <name evidence="1" type="ORF">ABLO99_03740</name>
</gene>